<dbReference type="InterPro" id="IPR036590">
    <property type="entry name" value="SRAP-like"/>
</dbReference>
<comment type="similarity">
    <text evidence="1 8">Belongs to the SOS response-associated peptidase family.</text>
</comment>
<dbReference type="EC" id="3.4.-.-" evidence="8"/>
<evidence type="ECO:0000256" key="2">
    <source>
        <dbReference type="ARBA" id="ARBA00022670"/>
    </source>
</evidence>
<reference evidence="9 10" key="1">
    <citation type="submission" date="2015-09" db="EMBL/GenBank/DDBJ databases">
        <title>Draft genome sequence of Kouleothrix aurantiaca JCM 19913.</title>
        <authorList>
            <person name="Hemp J."/>
        </authorList>
    </citation>
    <scope>NUCLEOTIDE SEQUENCE [LARGE SCALE GENOMIC DNA]</scope>
    <source>
        <strain evidence="9 10">COM-B</strain>
    </source>
</reference>
<sequence>FCIRLAGGELFAFAGLYDIWRDDAGNELWSYTIVTTAPNELVAPIHNRMPVILRREDEDAWLDPGSDPAHLLGLLRAYPARAMEAYPVSRALNSPANDSAELANAI</sequence>
<feature type="non-terminal residue" evidence="9">
    <location>
        <position position="1"/>
    </location>
</feature>
<keyword evidence="3" id="KW-0227">DNA damage</keyword>
<keyword evidence="5" id="KW-0190">Covalent protein-DNA linkage</keyword>
<keyword evidence="7" id="KW-0456">Lyase</keyword>
<keyword evidence="4 8" id="KW-0378">Hydrolase</keyword>
<evidence type="ECO:0000256" key="8">
    <source>
        <dbReference type="RuleBase" id="RU364100"/>
    </source>
</evidence>
<evidence type="ECO:0000256" key="4">
    <source>
        <dbReference type="ARBA" id="ARBA00022801"/>
    </source>
</evidence>
<organism evidence="9 10">
    <name type="scientific">Kouleothrix aurantiaca</name>
    <dbReference type="NCBI Taxonomy" id="186479"/>
    <lineage>
        <taxon>Bacteria</taxon>
        <taxon>Bacillati</taxon>
        <taxon>Chloroflexota</taxon>
        <taxon>Chloroflexia</taxon>
        <taxon>Chloroflexales</taxon>
        <taxon>Roseiflexineae</taxon>
        <taxon>Roseiflexaceae</taxon>
        <taxon>Kouleothrix</taxon>
    </lineage>
</organism>
<dbReference type="SUPFAM" id="SSF143081">
    <property type="entry name" value="BB1717-like"/>
    <property type="match status" value="1"/>
</dbReference>
<dbReference type="Pfam" id="PF02586">
    <property type="entry name" value="SRAP"/>
    <property type="match status" value="1"/>
</dbReference>
<keyword evidence="6" id="KW-0238">DNA-binding</keyword>
<comment type="caution">
    <text evidence="9">The sequence shown here is derived from an EMBL/GenBank/DDBJ whole genome shotgun (WGS) entry which is preliminary data.</text>
</comment>
<evidence type="ECO:0000313" key="9">
    <source>
        <dbReference type="EMBL" id="KPV49764.1"/>
    </source>
</evidence>
<dbReference type="PANTHER" id="PTHR13604:SF0">
    <property type="entry name" value="ABASIC SITE PROCESSING PROTEIN HMCES"/>
    <property type="match status" value="1"/>
</dbReference>
<evidence type="ECO:0000313" key="10">
    <source>
        <dbReference type="Proteomes" id="UP000050509"/>
    </source>
</evidence>
<dbReference type="GO" id="GO:0008233">
    <property type="term" value="F:peptidase activity"/>
    <property type="evidence" value="ECO:0007669"/>
    <property type="project" value="UniProtKB-KW"/>
</dbReference>
<evidence type="ECO:0000256" key="3">
    <source>
        <dbReference type="ARBA" id="ARBA00022763"/>
    </source>
</evidence>
<proteinExistence type="inferred from homology"/>
<dbReference type="GO" id="GO:0106300">
    <property type="term" value="P:protein-DNA covalent cross-linking repair"/>
    <property type="evidence" value="ECO:0007669"/>
    <property type="project" value="InterPro"/>
</dbReference>
<evidence type="ECO:0000256" key="6">
    <source>
        <dbReference type="ARBA" id="ARBA00023125"/>
    </source>
</evidence>
<dbReference type="Proteomes" id="UP000050509">
    <property type="component" value="Unassembled WGS sequence"/>
</dbReference>
<dbReference type="PATRIC" id="fig|186479.3.peg.2917"/>
<dbReference type="Gene3D" id="3.90.1680.10">
    <property type="entry name" value="SOS response associated peptidase-like"/>
    <property type="match status" value="1"/>
</dbReference>
<dbReference type="GO" id="GO:0006508">
    <property type="term" value="P:proteolysis"/>
    <property type="evidence" value="ECO:0007669"/>
    <property type="project" value="UniProtKB-KW"/>
</dbReference>
<dbReference type="GO" id="GO:0016829">
    <property type="term" value="F:lyase activity"/>
    <property type="evidence" value="ECO:0007669"/>
    <property type="project" value="UniProtKB-KW"/>
</dbReference>
<keyword evidence="10" id="KW-1185">Reference proteome</keyword>
<dbReference type="EMBL" id="LJCR01001765">
    <property type="protein sequence ID" value="KPV49764.1"/>
    <property type="molecule type" value="Genomic_DNA"/>
</dbReference>
<dbReference type="PANTHER" id="PTHR13604">
    <property type="entry name" value="DC12-RELATED"/>
    <property type="match status" value="1"/>
</dbReference>
<evidence type="ECO:0000256" key="5">
    <source>
        <dbReference type="ARBA" id="ARBA00023124"/>
    </source>
</evidence>
<accession>A0A0P9D3B2</accession>
<keyword evidence="2 8" id="KW-0645">Protease</keyword>
<dbReference type="AlphaFoldDB" id="A0A0P9D3B2"/>
<dbReference type="InterPro" id="IPR003738">
    <property type="entry name" value="SRAP"/>
</dbReference>
<protein>
    <recommendedName>
        <fullName evidence="8">Abasic site processing protein</fullName>
        <ecNumber evidence="8">3.4.-.-</ecNumber>
    </recommendedName>
</protein>
<evidence type="ECO:0000256" key="1">
    <source>
        <dbReference type="ARBA" id="ARBA00008136"/>
    </source>
</evidence>
<dbReference type="GO" id="GO:0003697">
    <property type="term" value="F:single-stranded DNA binding"/>
    <property type="evidence" value="ECO:0007669"/>
    <property type="project" value="InterPro"/>
</dbReference>
<name>A0A0P9D3B2_9CHLR</name>
<gene>
    <name evidence="9" type="ORF">SE17_30760</name>
</gene>
<evidence type="ECO:0000256" key="7">
    <source>
        <dbReference type="ARBA" id="ARBA00023239"/>
    </source>
</evidence>